<dbReference type="PANTHER" id="PTHR46553:SF3">
    <property type="entry name" value="ADENINE NUCLEOTIDE ALPHA HYDROLASES-LIKE SUPERFAMILY PROTEIN"/>
    <property type="match status" value="1"/>
</dbReference>
<protein>
    <submittedName>
        <fullName evidence="3">Universal stress protein</fullName>
    </submittedName>
</protein>
<sequence length="291" mass="30707">MSDGPILVGYDGSPDAAAALDWALTQANRDGRAVRLAYIFEWLTVAGWLGPGMTPGMWPDEQARQQVEELVRKAAADAAAAHPDLTVSGEVLDGPPALVLEECSTEAGLLVLGSRGHGGFAGLLAGSTAVTVSAHAHCPVVVVRRETAGRNRAGAVAVGVDGSEQSLLALGFAVEQAALREVPLRVLRAWQPQRDQWNLTGEQARDAAIADQRTDLDEPLRRWQEAFPDVETSVETAPAAAAGLLIDASRDAQLMVVGTRGRGGLRGMLLGSVSQQLIQHAHCPVAVVRER</sequence>
<keyword evidence="4" id="KW-1185">Reference proteome</keyword>
<dbReference type="Proteomes" id="UP000292274">
    <property type="component" value="Unassembled WGS sequence"/>
</dbReference>
<evidence type="ECO:0000259" key="2">
    <source>
        <dbReference type="Pfam" id="PF00582"/>
    </source>
</evidence>
<feature type="domain" description="UspA" evidence="2">
    <location>
        <begin position="156"/>
        <end position="289"/>
    </location>
</feature>
<proteinExistence type="inferred from homology"/>
<dbReference type="InterPro" id="IPR006016">
    <property type="entry name" value="UspA"/>
</dbReference>
<dbReference type="PRINTS" id="PR01438">
    <property type="entry name" value="UNVRSLSTRESS"/>
</dbReference>
<dbReference type="PANTHER" id="PTHR46553">
    <property type="entry name" value="ADENINE NUCLEOTIDE ALPHA HYDROLASES-LIKE SUPERFAMILY PROTEIN"/>
    <property type="match status" value="1"/>
</dbReference>
<dbReference type="InterPro" id="IPR014729">
    <property type="entry name" value="Rossmann-like_a/b/a_fold"/>
</dbReference>
<dbReference type="SUPFAM" id="SSF52402">
    <property type="entry name" value="Adenine nucleotide alpha hydrolases-like"/>
    <property type="match status" value="2"/>
</dbReference>
<accession>A0A4V2LVB6</accession>
<reference evidence="3 4" key="1">
    <citation type="submission" date="2019-02" db="EMBL/GenBank/DDBJ databases">
        <title>Jishengella sp. nov., isolated from a root of Zingiber montanum.</title>
        <authorList>
            <person name="Kuncharoen N."/>
            <person name="Kudo T."/>
            <person name="Masahiro Y."/>
            <person name="Ohkuma M."/>
            <person name="Tanasupawat S."/>
        </authorList>
    </citation>
    <scope>NUCLEOTIDE SEQUENCE [LARGE SCALE GENOMIC DNA]</scope>
    <source>
        <strain evidence="3 4">PLAI 1-1</strain>
    </source>
</reference>
<comment type="similarity">
    <text evidence="1">Belongs to the universal stress protein A family.</text>
</comment>
<dbReference type="RefSeq" id="WP_131307675.1">
    <property type="nucleotide sequence ID" value="NZ_SJJR01000022.1"/>
</dbReference>
<dbReference type="Gene3D" id="3.40.50.620">
    <property type="entry name" value="HUPs"/>
    <property type="match status" value="2"/>
</dbReference>
<comment type="caution">
    <text evidence="3">The sequence shown here is derived from an EMBL/GenBank/DDBJ whole genome shotgun (WGS) entry which is preliminary data.</text>
</comment>
<evidence type="ECO:0000313" key="3">
    <source>
        <dbReference type="EMBL" id="TCB92135.1"/>
    </source>
</evidence>
<feature type="domain" description="UspA" evidence="2">
    <location>
        <begin position="5"/>
        <end position="144"/>
    </location>
</feature>
<dbReference type="AlphaFoldDB" id="A0A4V2LVB6"/>
<evidence type="ECO:0000256" key="1">
    <source>
        <dbReference type="ARBA" id="ARBA00008791"/>
    </source>
</evidence>
<organism evidence="3 4">
    <name type="scientific">Micromonospora zingiberis</name>
    <dbReference type="NCBI Taxonomy" id="2053011"/>
    <lineage>
        <taxon>Bacteria</taxon>
        <taxon>Bacillati</taxon>
        <taxon>Actinomycetota</taxon>
        <taxon>Actinomycetes</taxon>
        <taxon>Micromonosporales</taxon>
        <taxon>Micromonosporaceae</taxon>
        <taxon>Micromonospora</taxon>
    </lineage>
</organism>
<gene>
    <name evidence="3" type="ORF">E0H26_24485</name>
</gene>
<dbReference type="Pfam" id="PF00582">
    <property type="entry name" value="Usp"/>
    <property type="match status" value="2"/>
</dbReference>
<dbReference type="EMBL" id="SJJR01000022">
    <property type="protein sequence ID" value="TCB92135.1"/>
    <property type="molecule type" value="Genomic_DNA"/>
</dbReference>
<dbReference type="OrthoDB" id="3404132at2"/>
<name>A0A4V2LVB6_9ACTN</name>
<evidence type="ECO:0000313" key="4">
    <source>
        <dbReference type="Proteomes" id="UP000292274"/>
    </source>
</evidence>
<dbReference type="InterPro" id="IPR006015">
    <property type="entry name" value="Universal_stress_UspA"/>
</dbReference>